<organism evidence="2 3">
    <name type="scientific">Thiospirochaeta perfilievii</name>
    <dbReference type="NCBI Taxonomy" id="252967"/>
    <lineage>
        <taxon>Bacteria</taxon>
        <taxon>Pseudomonadati</taxon>
        <taxon>Spirochaetota</taxon>
        <taxon>Spirochaetia</taxon>
        <taxon>Spirochaetales</taxon>
        <taxon>Spirochaetaceae</taxon>
        <taxon>Thiospirochaeta</taxon>
    </lineage>
</organism>
<gene>
    <name evidence="2" type="ORF">EW093_05480</name>
</gene>
<evidence type="ECO:0000313" key="2">
    <source>
        <dbReference type="EMBL" id="QEN04176.1"/>
    </source>
</evidence>
<dbReference type="PANTHER" id="PTHR42924">
    <property type="entry name" value="EXONUCLEASE"/>
    <property type="match status" value="1"/>
</dbReference>
<sequence length="235" mass="25983">MKVRCDLHIHSCLSPCGDLEMSPNAIAQEAKKRGLDVIALTDHNTALNTPAFMTACNKAGIFGIYGIEITSSEEAHVLALFKKPETAVEMGKLVYKSLLSGKNDPEKWGDQVYLDDDENIIGEVEKYLTGGASIYSISELLEMTLKRDGIFIPAHIDKPQFSIKSQLGFLPDEEYSAIGLTKLPPIMELKGKPFITNSDAHYLHNIGDRSFTLDIEDLSFSHIKEAIVRGKITIN</sequence>
<dbReference type="GO" id="GO:0035312">
    <property type="term" value="F:5'-3' DNA exonuclease activity"/>
    <property type="evidence" value="ECO:0007669"/>
    <property type="project" value="TreeGrafter"/>
</dbReference>
<dbReference type="GO" id="GO:0004534">
    <property type="term" value="F:5'-3' RNA exonuclease activity"/>
    <property type="evidence" value="ECO:0007669"/>
    <property type="project" value="TreeGrafter"/>
</dbReference>
<feature type="domain" description="Polymerase/histidinol phosphatase N-terminal" evidence="1">
    <location>
        <begin position="5"/>
        <end position="73"/>
    </location>
</feature>
<dbReference type="PANTHER" id="PTHR42924:SF3">
    <property type="entry name" value="POLYMERASE_HISTIDINOL PHOSPHATASE N-TERMINAL DOMAIN-CONTAINING PROTEIN"/>
    <property type="match status" value="1"/>
</dbReference>
<protein>
    <submittedName>
        <fullName evidence="2">PHP domain-containing protein</fullName>
    </submittedName>
</protein>
<dbReference type="CDD" id="cd07432">
    <property type="entry name" value="PHP_HisPPase"/>
    <property type="match status" value="1"/>
</dbReference>
<dbReference type="InterPro" id="IPR052018">
    <property type="entry name" value="PHP_domain"/>
</dbReference>
<dbReference type="EMBL" id="CP035807">
    <property type="protein sequence ID" value="QEN04176.1"/>
    <property type="molecule type" value="Genomic_DNA"/>
</dbReference>
<dbReference type="KEGG" id="sper:EW093_05480"/>
<evidence type="ECO:0000313" key="3">
    <source>
        <dbReference type="Proteomes" id="UP000323824"/>
    </source>
</evidence>
<proteinExistence type="predicted"/>
<dbReference type="InterPro" id="IPR004013">
    <property type="entry name" value="PHP_dom"/>
</dbReference>
<dbReference type="OrthoDB" id="9791620at2"/>
<dbReference type="SMART" id="SM00481">
    <property type="entry name" value="POLIIIAc"/>
    <property type="match status" value="1"/>
</dbReference>
<dbReference type="SUPFAM" id="SSF89550">
    <property type="entry name" value="PHP domain-like"/>
    <property type="match status" value="1"/>
</dbReference>
<dbReference type="RefSeq" id="WP_149567427.1">
    <property type="nucleotide sequence ID" value="NZ_CP035807.1"/>
</dbReference>
<evidence type="ECO:0000259" key="1">
    <source>
        <dbReference type="SMART" id="SM00481"/>
    </source>
</evidence>
<dbReference type="InterPro" id="IPR016195">
    <property type="entry name" value="Pol/histidinol_Pase-like"/>
</dbReference>
<dbReference type="Pfam" id="PF02811">
    <property type="entry name" value="PHP"/>
    <property type="match status" value="1"/>
</dbReference>
<dbReference type="AlphaFoldDB" id="A0A5C1QBR8"/>
<dbReference type="Gene3D" id="3.20.20.140">
    <property type="entry name" value="Metal-dependent hydrolases"/>
    <property type="match status" value="1"/>
</dbReference>
<accession>A0A5C1QBR8</accession>
<dbReference type="InterPro" id="IPR003141">
    <property type="entry name" value="Pol/His_phosphatase_N"/>
</dbReference>
<keyword evidence="3" id="KW-1185">Reference proteome</keyword>
<reference evidence="2 3" key="2">
    <citation type="submission" date="2019-09" db="EMBL/GenBank/DDBJ databases">
        <title>Complete Genome Sequence and Methylome Analysis of free living Spirochaetas.</title>
        <authorList>
            <person name="Leshcheva N."/>
            <person name="Mikheeva N."/>
        </authorList>
    </citation>
    <scope>NUCLEOTIDE SEQUENCE [LARGE SCALE GENOMIC DNA]</scope>
    <source>
        <strain evidence="2 3">P</strain>
    </source>
</reference>
<reference evidence="2 3" key="1">
    <citation type="submission" date="2019-02" db="EMBL/GenBank/DDBJ databases">
        <authorList>
            <person name="Fomenkov A."/>
            <person name="Dubinina G."/>
            <person name="Grabovich M."/>
            <person name="Vincze T."/>
            <person name="Roberts R.J."/>
        </authorList>
    </citation>
    <scope>NUCLEOTIDE SEQUENCE [LARGE SCALE GENOMIC DNA]</scope>
    <source>
        <strain evidence="2 3">P</strain>
    </source>
</reference>
<dbReference type="Proteomes" id="UP000323824">
    <property type="component" value="Chromosome"/>
</dbReference>
<name>A0A5C1QBR8_9SPIO</name>